<evidence type="ECO:0000256" key="4">
    <source>
        <dbReference type="ARBA" id="ARBA00022692"/>
    </source>
</evidence>
<evidence type="ECO:0000256" key="5">
    <source>
        <dbReference type="ARBA" id="ARBA00023077"/>
    </source>
</evidence>
<keyword evidence="5 9" id="KW-0798">TonB box</keyword>
<dbReference type="AlphaFoldDB" id="A0A3R8RTJ2"/>
<dbReference type="InterPro" id="IPR000531">
    <property type="entry name" value="Beta-barrel_TonB"/>
</dbReference>
<evidence type="ECO:0000313" key="14">
    <source>
        <dbReference type="Proteomes" id="UP000268553"/>
    </source>
</evidence>
<evidence type="ECO:0000256" key="8">
    <source>
        <dbReference type="PROSITE-ProRule" id="PRU01360"/>
    </source>
</evidence>
<keyword evidence="7 8" id="KW-0998">Cell outer membrane</keyword>
<dbReference type="RefSeq" id="WP_125230347.1">
    <property type="nucleotide sequence ID" value="NZ_RWJI01000001.1"/>
</dbReference>
<keyword evidence="4 8" id="KW-0812">Transmembrane</keyword>
<proteinExistence type="inferred from homology"/>
<evidence type="ECO:0000259" key="12">
    <source>
        <dbReference type="Pfam" id="PF07715"/>
    </source>
</evidence>
<keyword evidence="6 8" id="KW-0472">Membrane</keyword>
<keyword evidence="10" id="KW-0732">Signal</keyword>
<keyword evidence="14" id="KW-1185">Reference proteome</keyword>
<comment type="similarity">
    <text evidence="8 9">Belongs to the TonB-dependent receptor family.</text>
</comment>
<dbReference type="Pfam" id="PF00593">
    <property type="entry name" value="TonB_dep_Rec_b-barrel"/>
    <property type="match status" value="1"/>
</dbReference>
<protein>
    <submittedName>
        <fullName evidence="13">TonB-dependent receptor</fullName>
    </submittedName>
</protein>
<accession>A0A3R8RTJ2</accession>
<dbReference type="InterPro" id="IPR037066">
    <property type="entry name" value="Plug_dom_sf"/>
</dbReference>
<dbReference type="InterPro" id="IPR036942">
    <property type="entry name" value="Beta-barrel_TonB_sf"/>
</dbReference>
<evidence type="ECO:0000256" key="7">
    <source>
        <dbReference type="ARBA" id="ARBA00023237"/>
    </source>
</evidence>
<keyword evidence="3 8" id="KW-1134">Transmembrane beta strand</keyword>
<dbReference type="Gene3D" id="2.40.170.20">
    <property type="entry name" value="TonB-dependent receptor, beta-barrel domain"/>
    <property type="match status" value="1"/>
</dbReference>
<feature type="chain" id="PRO_5018693219" evidence="10">
    <location>
        <begin position="30"/>
        <end position="885"/>
    </location>
</feature>
<feature type="signal peptide" evidence="10">
    <location>
        <begin position="1"/>
        <end position="29"/>
    </location>
</feature>
<keyword evidence="13" id="KW-0675">Receptor</keyword>
<feature type="domain" description="TonB-dependent receptor plug" evidence="12">
    <location>
        <begin position="60"/>
        <end position="181"/>
    </location>
</feature>
<evidence type="ECO:0000256" key="10">
    <source>
        <dbReference type="SAM" id="SignalP"/>
    </source>
</evidence>
<organism evidence="13 14">
    <name type="scientific">Sphingorhabdus wooponensis</name>
    <dbReference type="NCBI Taxonomy" id="940136"/>
    <lineage>
        <taxon>Bacteria</taxon>
        <taxon>Pseudomonadati</taxon>
        <taxon>Pseudomonadota</taxon>
        <taxon>Alphaproteobacteria</taxon>
        <taxon>Sphingomonadales</taxon>
        <taxon>Sphingomonadaceae</taxon>
        <taxon>Sphingorhabdus</taxon>
    </lineage>
</organism>
<dbReference type="CDD" id="cd01347">
    <property type="entry name" value="ligand_gated_channel"/>
    <property type="match status" value="1"/>
</dbReference>
<dbReference type="PANTHER" id="PTHR47234:SF3">
    <property type="entry name" value="SECRETIN_TONB SHORT N-TERMINAL DOMAIN-CONTAINING PROTEIN"/>
    <property type="match status" value="1"/>
</dbReference>
<dbReference type="Pfam" id="PF07715">
    <property type="entry name" value="Plug"/>
    <property type="match status" value="1"/>
</dbReference>
<dbReference type="SUPFAM" id="SSF56935">
    <property type="entry name" value="Porins"/>
    <property type="match status" value="1"/>
</dbReference>
<dbReference type="InterPro" id="IPR012910">
    <property type="entry name" value="Plug_dom"/>
</dbReference>
<dbReference type="EMBL" id="RWJI01000001">
    <property type="protein sequence ID" value="RRQ52330.1"/>
    <property type="molecule type" value="Genomic_DNA"/>
</dbReference>
<feature type="domain" description="TonB-dependent receptor-like beta-barrel" evidence="11">
    <location>
        <begin position="396"/>
        <end position="837"/>
    </location>
</feature>
<dbReference type="GO" id="GO:0009279">
    <property type="term" value="C:cell outer membrane"/>
    <property type="evidence" value="ECO:0007669"/>
    <property type="project" value="UniProtKB-SubCell"/>
</dbReference>
<evidence type="ECO:0000256" key="6">
    <source>
        <dbReference type="ARBA" id="ARBA00023136"/>
    </source>
</evidence>
<evidence type="ECO:0000256" key="3">
    <source>
        <dbReference type="ARBA" id="ARBA00022452"/>
    </source>
</evidence>
<evidence type="ECO:0000256" key="9">
    <source>
        <dbReference type="RuleBase" id="RU003357"/>
    </source>
</evidence>
<gene>
    <name evidence="13" type="ORF">D7D48_05590</name>
</gene>
<comment type="subcellular location">
    <subcellularLocation>
        <location evidence="1 8">Cell outer membrane</location>
        <topology evidence="1 8">Multi-pass membrane protein</topology>
    </subcellularLocation>
</comment>
<sequence length="885" mass="94772">MKTHKLISALAMTVSTTALFVAAANPAFAQDSAPQDAAAEEATGLDAIIVTGTRRTDRTVADSTVPVDIISADALLNSGQTETNKLLNQLVPSFNFPQPSLTDGTDSLRPATLRGLAPDQVLVLINGKRRHQSALVNLNGSVGRGSTAVDLNTIPPLAIERLEVLRDGAASQYGSDAIAGVINVQLKKGMGGRAQATFGKYITKMEDVGQVDTVALTTTNLTINPATNAITGGDNPAITYTGEDRKRRDGDTYTFASNFGLPLGQSGYVNLTAEYKDRSPTNRSGPDIRRNYFAAGDPREATFNRYAHRYGDGVSKDLNFFVNAGYEFSDTAEFYTFGSYGVRDGNGAGFYRRSADARNRDFAASTTAFVPIYADGFLPLIASKIVDISAAAGLRGTTGGWDYDLSAVYGSNRLDYTIENTVNTSLGGIASARRFDSGGLRSGQTSINLDMRRDLDIGIGKSVSFAFGGEYRNENYKIVAGELQSYVNGPFSAAPFNAAGGAQVFPGFRPANETDVSRDSFAGYAEVDADLTDQLTLQLAGRYEHFSDFGDTINGKAAARYEVIDGVALRGSVSTGFRAPSLAQQSYAATSTNNVGGVLIEIGTFPVSSPVAIALGAQPLKPEKSVNLGAGVTFTPISGLSITADYYNIQINDRITLTENLQGTDVLALLTSAGVTGVSSARFFINGIDTKTTGLDIVASYRVPEFGLGQFRVSVGYNLNDTKITDRRVFSGFTAQRLFARQESYRLTDGQPKNKLNVGLDWDYDNFGMTLRTNRYGEVFLPSGFTTVTGTNPTSDITKAPGTVPGDIFLSPKWVTDLEFRFKPVESVSVAFGANNLLDTYPDRLPFGTVNGVNYGFNNAFLPYSSQSPFGFSGRFVYGRVSIDF</sequence>
<dbReference type="PROSITE" id="PS52016">
    <property type="entry name" value="TONB_DEPENDENT_REC_3"/>
    <property type="match status" value="1"/>
</dbReference>
<dbReference type="InterPro" id="IPR039426">
    <property type="entry name" value="TonB-dep_rcpt-like"/>
</dbReference>
<evidence type="ECO:0000256" key="2">
    <source>
        <dbReference type="ARBA" id="ARBA00022448"/>
    </source>
</evidence>
<keyword evidence="2 8" id="KW-0813">Transport</keyword>
<dbReference type="OrthoDB" id="7051241at2"/>
<evidence type="ECO:0000259" key="11">
    <source>
        <dbReference type="Pfam" id="PF00593"/>
    </source>
</evidence>
<evidence type="ECO:0000313" key="13">
    <source>
        <dbReference type="EMBL" id="RRQ52330.1"/>
    </source>
</evidence>
<evidence type="ECO:0000256" key="1">
    <source>
        <dbReference type="ARBA" id="ARBA00004571"/>
    </source>
</evidence>
<name>A0A3R8RTJ2_9SPHN</name>
<dbReference type="PANTHER" id="PTHR47234">
    <property type="match status" value="1"/>
</dbReference>
<dbReference type="Gene3D" id="2.170.130.10">
    <property type="entry name" value="TonB-dependent receptor, plug domain"/>
    <property type="match status" value="1"/>
</dbReference>
<comment type="caution">
    <text evidence="13">The sequence shown here is derived from an EMBL/GenBank/DDBJ whole genome shotgun (WGS) entry which is preliminary data.</text>
</comment>
<reference evidence="13 14" key="1">
    <citation type="submission" date="2018-12" db="EMBL/GenBank/DDBJ databases">
        <authorList>
            <person name="Kim S.-J."/>
            <person name="Jung G.-Y."/>
        </authorList>
    </citation>
    <scope>NUCLEOTIDE SEQUENCE [LARGE SCALE GENOMIC DNA]</scope>
    <source>
        <strain evidence="13 14">03SU3-P</strain>
    </source>
</reference>
<dbReference type="Proteomes" id="UP000268553">
    <property type="component" value="Unassembled WGS sequence"/>
</dbReference>